<keyword evidence="7 8" id="KW-0472">Membrane</keyword>
<evidence type="ECO:0000256" key="1">
    <source>
        <dbReference type="ARBA" id="ARBA00004651"/>
    </source>
</evidence>
<dbReference type="Proteomes" id="UP001255416">
    <property type="component" value="Unassembled WGS sequence"/>
</dbReference>
<evidence type="ECO:0000313" key="10">
    <source>
        <dbReference type="EMBL" id="MDU9003612.1"/>
    </source>
</evidence>
<protein>
    <submittedName>
        <fullName evidence="10">EamA family transporter RarD</fullName>
    </submittedName>
</protein>
<dbReference type="RefSeq" id="WP_316774652.1">
    <property type="nucleotide sequence ID" value="NZ_JASMWN010000004.1"/>
</dbReference>
<gene>
    <name evidence="10" type="primary">rarD</name>
    <name evidence="10" type="ORF">QO231_07065</name>
</gene>
<feature type="transmembrane region" description="Helical" evidence="8">
    <location>
        <begin position="102"/>
        <end position="119"/>
    </location>
</feature>
<dbReference type="PANTHER" id="PTHR22911">
    <property type="entry name" value="ACYL-MALONYL CONDENSING ENZYME-RELATED"/>
    <property type="match status" value="1"/>
</dbReference>
<comment type="subcellular location">
    <subcellularLocation>
        <location evidence="1">Cell membrane</location>
        <topology evidence="1">Multi-pass membrane protein</topology>
    </subcellularLocation>
</comment>
<evidence type="ECO:0000256" key="3">
    <source>
        <dbReference type="ARBA" id="ARBA00022448"/>
    </source>
</evidence>
<evidence type="ECO:0000256" key="2">
    <source>
        <dbReference type="ARBA" id="ARBA00007362"/>
    </source>
</evidence>
<dbReference type="EMBL" id="JASMWN010000004">
    <property type="protein sequence ID" value="MDU9003612.1"/>
    <property type="molecule type" value="Genomic_DNA"/>
</dbReference>
<feature type="transmembrane region" description="Helical" evidence="8">
    <location>
        <begin position="181"/>
        <end position="198"/>
    </location>
</feature>
<proteinExistence type="inferred from homology"/>
<reference evidence="11" key="1">
    <citation type="submission" date="2023-05" db="EMBL/GenBank/DDBJ databases">
        <title>Sedimentitalea sp. nov. JM2-8.</title>
        <authorList>
            <person name="Huang J."/>
        </authorList>
    </citation>
    <scope>NUCLEOTIDE SEQUENCE [LARGE SCALE GENOMIC DNA]</scope>
    <source>
        <strain evidence="11">KHS03</strain>
    </source>
</reference>
<feature type="transmembrane region" description="Helical" evidence="8">
    <location>
        <begin position="37"/>
        <end position="59"/>
    </location>
</feature>
<accession>A0ABU3VBR6</accession>
<evidence type="ECO:0000256" key="7">
    <source>
        <dbReference type="ARBA" id="ARBA00023136"/>
    </source>
</evidence>
<feature type="transmembrane region" description="Helical" evidence="8">
    <location>
        <begin position="126"/>
        <end position="144"/>
    </location>
</feature>
<evidence type="ECO:0000256" key="4">
    <source>
        <dbReference type="ARBA" id="ARBA00022475"/>
    </source>
</evidence>
<dbReference type="InterPro" id="IPR004626">
    <property type="entry name" value="RarD"/>
</dbReference>
<keyword evidence="11" id="KW-1185">Reference proteome</keyword>
<name>A0ABU3VBR6_9RHOB</name>
<comment type="similarity">
    <text evidence="2">Belongs to the EamA transporter family.</text>
</comment>
<dbReference type="SUPFAM" id="SSF103481">
    <property type="entry name" value="Multidrug resistance efflux transporter EmrE"/>
    <property type="match status" value="2"/>
</dbReference>
<evidence type="ECO:0000313" key="11">
    <source>
        <dbReference type="Proteomes" id="UP001255416"/>
    </source>
</evidence>
<keyword evidence="4" id="KW-1003">Cell membrane</keyword>
<keyword evidence="6 8" id="KW-1133">Transmembrane helix</keyword>
<comment type="caution">
    <text evidence="10">The sequence shown here is derived from an EMBL/GenBank/DDBJ whole genome shotgun (WGS) entry which is preliminary data.</text>
</comment>
<evidence type="ECO:0000256" key="6">
    <source>
        <dbReference type="ARBA" id="ARBA00022989"/>
    </source>
</evidence>
<dbReference type="PANTHER" id="PTHR22911:SF137">
    <property type="entry name" value="SOLUTE CARRIER FAMILY 35 MEMBER G2-RELATED"/>
    <property type="match status" value="1"/>
</dbReference>
<dbReference type="InterPro" id="IPR037185">
    <property type="entry name" value="EmrE-like"/>
</dbReference>
<dbReference type="NCBIfam" id="TIGR00688">
    <property type="entry name" value="rarD"/>
    <property type="match status" value="1"/>
</dbReference>
<feature type="transmembrane region" description="Helical" evidence="8">
    <location>
        <begin position="268"/>
        <end position="285"/>
    </location>
</feature>
<evidence type="ECO:0000256" key="5">
    <source>
        <dbReference type="ARBA" id="ARBA00022692"/>
    </source>
</evidence>
<organism evidence="10 11">
    <name type="scientific">Sedimentitalea todarodis</name>
    <dbReference type="NCBI Taxonomy" id="1631240"/>
    <lineage>
        <taxon>Bacteria</taxon>
        <taxon>Pseudomonadati</taxon>
        <taxon>Pseudomonadota</taxon>
        <taxon>Alphaproteobacteria</taxon>
        <taxon>Rhodobacterales</taxon>
        <taxon>Paracoccaceae</taxon>
        <taxon>Sedimentitalea</taxon>
    </lineage>
</organism>
<sequence>MTDTGKGILAMIGAAGIWGISPIYYKLLAHIPAPEVMAHRTFWSLVFFAGVLAYQGRLGDMGLVLRNPRRFGLIVLASLMVSTNWFLFIYATQIDRNTETSLGYYIYPLVAVLVGRFAFGERLGGAQWLSVALAAGAVAVLALGLGSLPWISLTLATTFALYGVIKKLLPVGPIVSVTCEVLIAVPIALAVVFWLYMNGAVSPSYSVGDAVLLVASGPTTAFPLILFTIAARRVPMATVGLLQYLNPTLQFLCAVVLFGEVFTPYHQIAFPMIWIALAVYSVATLRHDRATRRASMAVVGVSTQVMKSASDPSAKP</sequence>
<feature type="transmembrane region" description="Helical" evidence="8">
    <location>
        <begin position="7"/>
        <end position="25"/>
    </location>
</feature>
<keyword evidence="3" id="KW-0813">Transport</keyword>
<dbReference type="InterPro" id="IPR000620">
    <property type="entry name" value="EamA_dom"/>
</dbReference>
<evidence type="ECO:0000259" key="9">
    <source>
        <dbReference type="Pfam" id="PF00892"/>
    </source>
</evidence>
<evidence type="ECO:0000256" key="8">
    <source>
        <dbReference type="SAM" id="Phobius"/>
    </source>
</evidence>
<feature type="transmembrane region" description="Helical" evidence="8">
    <location>
        <begin position="71"/>
        <end position="90"/>
    </location>
</feature>
<dbReference type="Pfam" id="PF00892">
    <property type="entry name" value="EamA"/>
    <property type="match status" value="1"/>
</dbReference>
<keyword evidence="5 8" id="KW-0812">Transmembrane</keyword>
<feature type="domain" description="EamA" evidence="9">
    <location>
        <begin position="6"/>
        <end position="141"/>
    </location>
</feature>
<feature type="transmembrane region" description="Helical" evidence="8">
    <location>
        <begin position="210"/>
        <end position="229"/>
    </location>
</feature>